<reference evidence="1 2" key="1">
    <citation type="journal article" date="2019" name="Genome Biol. Evol.">
        <title>Insights into the evolution of the New World diploid cottons (Gossypium, subgenus Houzingenia) based on genome sequencing.</title>
        <authorList>
            <person name="Grover C.E."/>
            <person name="Arick M.A. 2nd"/>
            <person name="Thrash A."/>
            <person name="Conover J.L."/>
            <person name="Sanders W.S."/>
            <person name="Peterson D.G."/>
            <person name="Frelichowski J.E."/>
            <person name="Scheffler J.A."/>
            <person name="Scheffler B.E."/>
            <person name="Wendel J.F."/>
        </authorList>
    </citation>
    <scope>NUCLEOTIDE SEQUENCE [LARGE SCALE GENOMIC DNA]</scope>
    <source>
        <strain evidence="1">185</strain>
        <tissue evidence="1">Leaf</tissue>
    </source>
</reference>
<protein>
    <submittedName>
        <fullName evidence="1">Uncharacterized protein</fullName>
    </submittedName>
</protein>
<name>A0A7J8XJJ7_GOSAI</name>
<feature type="non-terminal residue" evidence="1">
    <location>
        <position position="98"/>
    </location>
</feature>
<keyword evidence="2" id="KW-1185">Reference proteome</keyword>
<accession>A0A7J8XJJ7</accession>
<organism evidence="1 2">
    <name type="scientific">Gossypium aridum</name>
    <name type="common">American cotton</name>
    <name type="synonym">Erioxylum aridum</name>
    <dbReference type="NCBI Taxonomy" id="34290"/>
    <lineage>
        <taxon>Eukaryota</taxon>
        <taxon>Viridiplantae</taxon>
        <taxon>Streptophyta</taxon>
        <taxon>Embryophyta</taxon>
        <taxon>Tracheophyta</taxon>
        <taxon>Spermatophyta</taxon>
        <taxon>Magnoliopsida</taxon>
        <taxon>eudicotyledons</taxon>
        <taxon>Gunneridae</taxon>
        <taxon>Pentapetalae</taxon>
        <taxon>rosids</taxon>
        <taxon>malvids</taxon>
        <taxon>Malvales</taxon>
        <taxon>Malvaceae</taxon>
        <taxon>Malvoideae</taxon>
        <taxon>Gossypium</taxon>
    </lineage>
</organism>
<proteinExistence type="predicted"/>
<dbReference type="EMBL" id="JABFAA010000007">
    <property type="protein sequence ID" value="MBA0687433.1"/>
    <property type="molecule type" value="Genomic_DNA"/>
</dbReference>
<dbReference type="Proteomes" id="UP000593577">
    <property type="component" value="Unassembled WGS sequence"/>
</dbReference>
<sequence>MLTTRRGLPSQKGSWMLFSQMKLWLMSRSSSWATRSIYHMLRQKMSCVITLGSPISPQARVRSTWETQTFAPSRYSCVALFVKWVMEMVSSGFLSTLS</sequence>
<dbReference type="AlphaFoldDB" id="A0A7J8XJJ7"/>
<gene>
    <name evidence="1" type="ORF">Goari_014972</name>
</gene>
<evidence type="ECO:0000313" key="1">
    <source>
        <dbReference type="EMBL" id="MBA0687433.1"/>
    </source>
</evidence>
<comment type="caution">
    <text evidence="1">The sequence shown here is derived from an EMBL/GenBank/DDBJ whole genome shotgun (WGS) entry which is preliminary data.</text>
</comment>
<evidence type="ECO:0000313" key="2">
    <source>
        <dbReference type="Proteomes" id="UP000593577"/>
    </source>
</evidence>